<dbReference type="SUPFAM" id="SSF81296">
    <property type="entry name" value="E set domains"/>
    <property type="match status" value="1"/>
</dbReference>
<keyword evidence="2" id="KW-0479">Metal-binding</keyword>
<dbReference type="GO" id="GO:0006825">
    <property type="term" value="P:copper ion transport"/>
    <property type="evidence" value="ECO:0007669"/>
    <property type="project" value="InterPro"/>
</dbReference>
<name>A0A6J6E5Y1_9ZZZZ</name>
<keyword evidence="3" id="KW-0732">Signal</keyword>
<reference evidence="7" key="1">
    <citation type="submission" date="2020-05" db="EMBL/GenBank/DDBJ databases">
        <authorList>
            <person name="Chiriac C."/>
            <person name="Salcher M."/>
            <person name="Ghai R."/>
            <person name="Kavagutti S V."/>
        </authorList>
    </citation>
    <scope>NUCLEOTIDE SEQUENCE</scope>
</reference>
<proteinExistence type="predicted"/>
<evidence type="ECO:0000313" key="7">
    <source>
        <dbReference type="EMBL" id="CAB4571822.1"/>
    </source>
</evidence>
<dbReference type="InterPro" id="IPR014755">
    <property type="entry name" value="Cu-Rt/internalin_Ig-like"/>
</dbReference>
<dbReference type="GO" id="GO:0005507">
    <property type="term" value="F:copper ion binding"/>
    <property type="evidence" value="ECO:0007669"/>
    <property type="project" value="InterPro"/>
</dbReference>
<dbReference type="PANTHER" id="PTHR34820:SF4">
    <property type="entry name" value="INNER MEMBRANE PROTEIN YEBZ"/>
    <property type="match status" value="1"/>
</dbReference>
<dbReference type="GO" id="GO:0042597">
    <property type="term" value="C:periplasmic space"/>
    <property type="evidence" value="ECO:0007669"/>
    <property type="project" value="InterPro"/>
</dbReference>
<organism evidence="7">
    <name type="scientific">freshwater metagenome</name>
    <dbReference type="NCBI Taxonomy" id="449393"/>
    <lineage>
        <taxon>unclassified sequences</taxon>
        <taxon>metagenomes</taxon>
        <taxon>ecological metagenomes</taxon>
    </lineage>
</organism>
<comment type="subcellular location">
    <subcellularLocation>
        <location evidence="1">Cell envelope</location>
    </subcellularLocation>
</comment>
<dbReference type="GO" id="GO:0005886">
    <property type="term" value="C:plasma membrane"/>
    <property type="evidence" value="ECO:0007669"/>
    <property type="project" value="TreeGrafter"/>
</dbReference>
<keyword evidence="4" id="KW-0186">Copper</keyword>
<gene>
    <name evidence="7" type="ORF">UFOPK1591_01343</name>
</gene>
<evidence type="ECO:0000256" key="5">
    <source>
        <dbReference type="SAM" id="Phobius"/>
    </source>
</evidence>
<keyword evidence="5" id="KW-1133">Transmembrane helix</keyword>
<accession>A0A6J6E5Y1</accession>
<dbReference type="GO" id="GO:0046688">
    <property type="term" value="P:response to copper ion"/>
    <property type="evidence" value="ECO:0007669"/>
    <property type="project" value="InterPro"/>
</dbReference>
<dbReference type="Gene3D" id="2.60.40.1220">
    <property type="match status" value="1"/>
</dbReference>
<evidence type="ECO:0000256" key="3">
    <source>
        <dbReference type="ARBA" id="ARBA00022729"/>
    </source>
</evidence>
<keyword evidence="5" id="KW-0812">Transmembrane</keyword>
<protein>
    <submittedName>
        <fullName evidence="7">Unannotated protein</fullName>
    </submittedName>
</protein>
<dbReference type="Pfam" id="PF04234">
    <property type="entry name" value="CopC"/>
    <property type="match status" value="1"/>
</dbReference>
<evidence type="ECO:0000256" key="2">
    <source>
        <dbReference type="ARBA" id="ARBA00022723"/>
    </source>
</evidence>
<evidence type="ECO:0000256" key="4">
    <source>
        <dbReference type="ARBA" id="ARBA00023008"/>
    </source>
</evidence>
<dbReference type="InterPro" id="IPR032694">
    <property type="entry name" value="CopC/D"/>
</dbReference>
<feature type="transmembrane region" description="Helical" evidence="5">
    <location>
        <begin position="170"/>
        <end position="194"/>
    </location>
</feature>
<feature type="domain" description="CopC" evidence="6">
    <location>
        <begin position="29"/>
        <end position="124"/>
    </location>
</feature>
<dbReference type="AlphaFoldDB" id="A0A6J6E5Y1"/>
<dbReference type="PANTHER" id="PTHR34820">
    <property type="entry name" value="INNER MEMBRANE PROTEIN YEBZ"/>
    <property type="match status" value="1"/>
</dbReference>
<keyword evidence="5" id="KW-0472">Membrane</keyword>
<evidence type="ECO:0000259" key="6">
    <source>
        <dbReference type="Pfam" id="PF04234"/>
    </source>
</evidence>
<dbReference type="EMBL" id="CAEZTD010000136">
    <property type="protein sequence ID" value="CAB4571822.1"/>
    <property type="molecule type" value="Genomic_DNA"/>
</dbReference>
<sequence>MFRRVLSASLLMTTVLVTVLSASIPSWAHSDLLNSSPSQGSVSAEVSSVTLTFVDEIVPEYTALALTRGDGSQVELDEPSTDATNRIVSVSPRDGMLSDDSYVLGYYIVSIDGHPIEGAVSFEVAGAPTPEVSETPAPDASATPTEEATAVPFAVEARTADSGVSNGVEWVWIGTGIATVVVLGAVSVVLLVALRRRRDANN</sequence>
<evidence type="ECO:0000256" key="1">
    <source>
        <dbReference type="ARBA" id="ARBA00004196"/>
    </source>
</evidence>
<dbReference type="InterPro" id="IPR007348">
    <property type="entry name" value="CopC_dom"/>
</dbReference>
<dbReference type="GO" id="GO:0030313">
    <property type="term" value="C:cell envelope"/>
    <property type="evidence" value="ECO:0007669"/>
    <property type="project" value="UniProtKB-SubCell"/>
</dbReference>
<dbReference type="InterPro" id="IPR014756">
    <property type="entry name" value="Ig_E-set"/>
</dbReference>